<dbReference type="Pfam" id="PF05050">
    <property type="entry name" value="Methyltransf_21"/>
    <property type="match status" value="1"/>
</dbReference>
<feature type="domain" description="Methyltransferase FkbM" evidence="1">
    <location>
        <begin position="17"/>
        <end position="147"/>
    </location>
</feature>
<dbReference type="InterPro" id="IPR006342">
    <property type="entry name" value="FkbM_mtfrase"/>
</dbReference>
<dbReference type="PANTHER" id="PTHR34203">
    <property type="entry name" value="METHYLTRANSFERASE, FKBM FAMILY PROTEIN"/>
    <property type="match status" value="1"/>
</dbReference>
<dbReference type="Gene3D" id="3.40.50.150">
    <property type="entry name" value="Vaccinia Virus protein VP39"/>
    <property type="match status" value="1"/>
</dbReference>
<keyword evidence="3" id="KW-1185">Reference proteome</keyword>
<comment type="caution">
    <text evidence="2">The sequence shown here is derived from an EMBL/GenBank/DDBJ whole genome shotgun (WGS) entry which is preliminary data.</text>
</comment>
<dbReference type="SUPFAM" id="SSF53335">
    <property type="entry name" value="S-adenosyl-L-methionine-dependent methyltransferases"/>
    <property type="match status" value="1"/>
</dbReference>
<dbReference type="PANTHER" id="PTHR34203:SF15">
    <property type="entry name" value="SLL1173 PROTEIN"/>
    <property type="match status" value="1"/>
</dbReference>
<proteinExistence type="predicted"/>
<dbReference type="NCBIfam" id="TIGR01444">
    <property type="entry name" value="fkbM_fam"/>
    <property type="match status" value="1"/>
</dbReference>
<sequence length="226" mass="24866">MVAFYAQFLRPGDLAFDVGSHVGNRVRAFRRLGARVVAVEPQPDLVAVLHRIYGRDPDVMVEARAVGARAGTATLRIATRTPTVSTLVPSWMEEVRTDRRFASVRWDRELTVPLTTLDALVARHGEPRFCKIDVEGSELDVLRGLSTAVPALSFEYLPPVVDRAVACVTRLAELGEYRFRHSPLETLRWADDAWLDADGMASALRALASSAPPGDVYAVRSDAVRA</sequence>
<reference evidence="3" key="1">
    <citation type="journal article" date="2019" name="Int. J. Syst. Evol. Microbiol.">
        <title>The Global Catalogue of Microorganisms (GCM) 10K type strain sequencing project: providing services to taxonomists for standard genome sequencing and annotation.</title>
        <authorList>
            <consortium name="The Broad Institute Genomics Platform"/>
            <consortium name="The Broad Institute Genome Sequencing Center for Infectious Disease"/>
            <person name="Wu L."/>
            <person name="Ma J."/>
        </authorList>
    </citation>
    <scope>NUCLEOTIDE SEQUENCE [LARGE SCALE GENOMIC DNA]</scope>
    <source>
        <strain evidence="3">JCM 17459</strain>
    </source>
</reference>
<accession>A0ABP8EUE4</accession>
<name>A0ABP8EUE4_9MICO</name>
<dbReference type="InterPro" id="IPR052514">
    <property type="entry name" value="SAM-dependent_MTase"/>
</dbReference>
<dbReference type="InterPro" id="IPR029063">
    <property type="entry name" value="SAM-dependent_MTases_sf"/>
</dbReference>
<organism evidence="2 3">
    <name type="scientific">Georgenia daeguensis</name>
    <dbReference type="NCBI Taxonomy" id="908355"/>
    <lineage>
        <taxon>Bacteria</taxon>
        <taxon>Bacillati</taxon>
        <taxon>Actinomycetota</taxon>
        <taxon>Actinomycetes</taxon>
        <taxon>Micrococcales</taxon>
        <taxon>Bogoriellaceae</taxon>
        <taxon>Georgenia</taxon>
    </lineage>
</organism>
<protein>
    <recommendedName>
        <fullName evidence="1">Methyltransferase FkbM domain-containing protein</fullName>
    </recommendedName>
</protein>
<dbReference type="Proteomes" id="UP001499841">
    <property type="component" value="Unassembled WGS sequence"/>
</dbReference>
<evidence type="ECO:0000313" key="3">
    <source>
        <dbReference type="Proteomes" id="UP001499841"/>
    </source>
</evidence>
<evidence type="ECO:0000313" key="2">
    <source>
        <dbReference type="EMBL" id="GAA4287532.1"/>
    </source>
</evidence>
<evidence type="ECO:0000259" key="1">
    <source>
        <dbReference type="Pfam" id="PF05050"/>
    </source>
</evidence>
<dbReference type="EMBL" id="BAABBA010000008">
    <property type="protein sequence ID" value="GAA4287532.1"/>
    <property type="molecule type" value="Genomic_DNA"/>
</dbReference>
<gene>
    <name evidence="2" type="ORF">GCM10022262_18910</name>
</gene>